<protein>
    <recommendedName>
        <fullName evidence="8">Type IV secretion protein Rhs</fullName>
    </recommendedName>
</protein>
<dbReference type="Pfam" id="PF25023">
    <property type="entry name" value="TEN_YD-shell"/>
    <property type="match status" value="1"/>
</dbReference>
<dbReference type="Pfam" id="PF21725">
    <property type="entry name" value="T7SS_signal"/>
    <property type="match status" value="1"/>
</dbReference>
<feature type="domain" description="Putative T7SS secretion signal" evidence="4">
    <location>
        <begin position="15"/>
        <end position="260"/>
    </location>
</feature>
<organism evidence="6 7">
    <name type="scientific">Streptomyces smaragdinus</name>
    <dbReference type="NCBI Taxonomy" id="2585196"/>
    <lineage>
        <taxon>Bacteria</taxon>
        <taxon>Bacillati</taxon>
        <taxon>Actinomycetota</taxon>
        <taxon>Actinomycetes</taxon>
        <taxon>Kitasatosporales</taxon>
        <taxon>Streptomycetaceae</taxon>
        <taxon>Streptomyces</taxon>
    </lineage>
</organism>
<dbReference type="RefSeq" id="WP_153456975.1">
    <property type="nucleotide sequence ID" value="NZ_WEGJ01000047.1"/>
</dbReference>
<feature type="domain" description="Teneurin-like YD-shell" evidence="5">
    <location>
        <begin position="1069"/>
        <end position="1402"/>
    </location>
</feature>
<evidence type="ECO:0008006" key="8">
    <source>
        <dbReference type="Google" id="ProtNLM"/>
    </source>
</evidence>
<dbReference type="Proteomes" id="UP000466345">
    <property type="component" value="Unassembled WGS sequence"/>
</dbReference>
<evidence type="ECO:0000259" key="5">
    <source>
        <dbReference type="Pfam" id="PF25023"/>
    </source>
</evidence>
<dbReference type="SUPFAM" id="SSF75011">
    <property type="entry name" value="3-carboxy-cis,cis-mucoante lactonizing enzyme"/>
    <property type="match status" value="1"/>
</dbReference>
<accession>A0A7K0CRS5</accession>
<keyword evidence="7" id="KW-1185">Reference proteome</keyword>
<feature type="region of interest" description="Disordered" evidence="2">
    <location>
        <begin position="200"/>
        <end position="220"/>
    </location>
</feature>
<comment type="caution">
    <text evidence="6">The sequence shown here is derived from an EMBL/GenBank/DDBJ whole genome shotgun (WGS) entry which is preliminary data.</text>
</comment>
<dbReference type="InterPro" id="IPR056823">
    <property type="entry name" value="TEN-like_YD-shell"/>
</dbReference>
<dbReference type="InterPro" id="IPR006530">
    <property type="entry name" value="YD"/>
</dbReference>
<dbReference type="OrthoDB" id="4981820at2"/>
<evidence type="ECO:0000256" key="2">
    <source>
        <dbReference type="SAM" id="MobiDB-lite"/>
    </source>
</evidence>
<keyword evidence="1" id="KW-0677">Repeat</keyword>
<evidence type="ECO:0000259" key="4">
    <source>
        <dbReference type="Pfam" id="PF21725"/>
    </source>
</evidence>
<dbReference type="EMBL" id="WEGJ01000047">
    <property type="protein sequence ID" value="MQY16188.1"/>
    <property type="molecule type" value="Genomic_DNA"/>
</dbReference>
<evidence type="ECO:0000259" key="3">
    <source>
        <dbReference type="Pfam" id="PF20148"/>
    </source>
</evidence>
<evidence type="ECO:0000313" key="6">
    <source>
        <dbReference type="EMBL" id="MQY16188.1"/>
    </source>
</evidence>
<dbReference type="Pfam" id="PF20148">
    <property type="entry name" value="DUF6531"/>
    <property type="match status" value="1"/>
</dbReference>
<reference evidence="6 7" key="1">
    <citation type="submission" date="2019-10" db="EMBL/GenBank/DDBJ databases">
        <title>Streptomyces smaragdinus sp. nov. and Streptomyces fabii sp. nov., isolated from the gut of fungus growing-termite Macrotermes natalensis.</title>
        <authorList>
            <person name="Schwitalla J."/>
            <person name="Benndorf R."/>
            <person name="Martin K."/>
            <person name="De Beer W."/>
            <person name="Kaster A.-K."/>
            <person name="Vollmers J."/>
            <person name="Poulsen M."/>
            <person name="Beemelmanns C."/>
        </authorList>
    </citation>
    <scope>NUCLEOTIDE SEQUENCE [LARGE SCALE GENOMIC DNA]</scope>
    <source>
        <strain evidence="6 7">RB5</strain>
    </source>
</reference>
<dbReference type="NCBIfam" id="TIGR03696">
    <property type="entry name" value="Rhs_assc_core"/>
    <property type="match status" value="1"/>
</dbReference>
<feature type="region of interest" description="Disordered" evidence="2">
    <location>
        <begin position="1170"/>
        <end position="1197"/>
    </location>
</feature>
<dbReference type="PANTHER" id="PTHR32305:SF15">
    <property type="entry name" value="PROTEIN RHSA-RELATED"/>
    <property type="match status" value="1"/>
</dbReference>
<gene>
    <name evidence="6" type="ORF">SRB5_63840</name>
</gene>
<feature type="domain" description="DUF6531" evidence="3">
    <location>
        <begin position="408"/>
        <end position="479"/>
    </location>
</feature>
<evidence type="ECO:0000256" key="1">
    <source>
        <dbReference type="ARBA" id="ARBA00022737"/>
    </source>
</evidence>
<dbReference type="InterPro" id="IPR049082">
    <property type="entry name" value="T7SS_signal"/>
</dbReference>
<evidence type="ECO:0000313" key="7">
    <source>
        <dbReference type="Proteomes" id="UP000466345"/>
    </source>
</evidence>
<dbReference type="NCBIfam" id="TIGR01643">
    <property type="entry name" value="YD_repeat_2x"/>
    <property type="match status" value="14"/>
</dbReference>
<name>A0A7K0CRS5_9ACTN</name>
<dbReference type="InterPro" id="IPR045351">
    <property type="entry name" value="DUF6531"/>
</dbReference>
<dbReference type="InterPro" id="IPR050708">
    <property type="entry name" value="T6SS_VgrG/RHS"/>
</dbReference>
<dbReference type="InterPro" id="IPR031325">
    <property type="entry name" value="RHS_repeat"/>
</dbReference>
<feature type="region of interest" description="Disordered" evidence="2">
    <location>
        <begin position="1436"/>
        <end position="1455"/>
    </location>
</feature>
<dbReference type="Pfam" id="PF05593">
    <property type="entry name" value="RHS_repeat"/>
    <property type="match status" value="7"/>
</dbReference>
<feature type="region of interest" description="Disordered" evidence="2">
    <location>
        <begin position="234"/>
        <end position="262"/>
    </location>
</feature>
<dbReference type="PANTHER" id="PTHR32305">
    <property type="match status" value="1"/>
</dbReference>
<dbReference type="InterPro" id="IPR022385">
    <property type="entry name" value="Rhs_assc_core"/>
</dbReference>
<sequence>MGIGDFISDITPDSVENAVESGTEWLGDRVEDAGNWTADRLDDVGWQSGADWVRENSRSLANQMGAQVDELQLGETEDKTKLVYGSPDKLRSLATNLRSLGESFTGVGNGLKGLDSAHLKGAAADAFRDTVSIEPPKWFKAADAFGRAAGALDQFAGTVAWAQGQAQAAIDKFKEGMRASDAFEQKVNAYNDAVDRYNAQPAESRDPSSLPPKPGSTNPGIALLNEAQEILGEARRQRDSAADTAAATVRAARDAAPPKPSYGEQAMDGLAELPVMNAHVGAGIIKGTAGIVSFARALNPADPYNLTHPAEYVTSLNSTVAGLVQVANDPWGAGRQMVTDFMKDPAEGFGRLLPDLALTAATGGAGAGVKGIRLADDLADAATARRLLDDVPGGHHRPDSHRCTNGTDPVDLATGRMFLPQTDLTLPGVLPLEFTRRVESGWTLGRFFGPSWSSTVDERLLVDALGVVHVTADGRLLTYPHPVPGIPTAAEEGASAAVLERSGTGDYRLTDPDSGLTKYFLAPSDSSDNDAGTDGTAWLTETADRNGNRITVDRTDDGTPLALVHSGGHHLRLVTDGGRVTALHLADHLVVRYGYDPVGDLATVTKPSGGTTVFTYDDKRRVTRWTDSNGTGYSYTYDTRHRVTAEGGDAGHFQLTLDHGDPDPATGHRVTALTTAAGHTTRHLIDDRCNVLATTDPLGHTTAYTHDPRGRLLTSTDPLGRTTALERDPVGRITAVTRPDGSRQVTEYDATGLPVRLTGADGTTWRQEYDARGNRTAVTDPAGHTTAYTYDDRGRLTAVTDARGAVTAVRCDPAGLPLEISAPGAVTRYARDPFGRPLTITDPLGGVTTLEWTPEGRPARRSGPDGASETWTYDGEGNCTAHTDAAGHTTRFEYTHFDLLAARTGPDGARYEFRHDAELRLTQVTDPQGLTWTYTYDAAGRLTSETDFDGRTLGYEVDAAGQLTARTTALGDVIRLEHDALGRVTRKDAAGAITTYDYDAAGRLLHAAAPDSELLYQYDRLGRVKTELVDGRALTYRYDETGRPTRRTTPSGHTTTYTYDAAGHRTGLTTGGRRIDITRDAAGRETRRDIGDTLTLTSTRDPAGRLTGSRLTAGDRTVTSRTYTYRPDGHLTAVDDALRGPRRFGLDPVGRVTAVTARNWTETYAYDAAGNVSSAQGPPRHAASDGDGDRSYTGTRVEHAGANRYTYDAGGRLIRRTRTRLSRKPDVWQYTYDAENQLTGVTTPDGTRWRYRYDPLGRRTLKQRLTGDDVTEETRFTWAGATLCEQTTGGPDPVATTWDHEGTIPLAQTERRLDGATQREIDARFFAIVTDLIGTPTELITETGDPAWRTRTTLWGTTTWNRDATAYTPLRFPGQYYDPETGLHYNHHRYYDPVTARFTTPDPLGLAPAPNPTAYVHNPHTWADLQGLAPTTGHCGTGSPAALEPARREPPNLPGTPITSRIAAPGEEFNMVISRGQPPSRPGGFGTFDTIPDQRFVREQLAIRSDWKPDVSLVQRYRVPDDGTEFRIQESVIGPQTDPNLGHLPGGGTQLEILNPADRSRLIPVGDPVEIPK</sequence>
<feature type="compositionally biased region" description="Basic and acidic residues" evidence="2">
    <location>
        <begin position="1182"/>
        <end position="1197"/>
    </location>
</feature>
<dbReference type="Gene3D" id="2.180.10.10">
    <property type="entry name" value="RHS repeat-associated core"/>
    <property type="match status" value="4"/>
</dbReference>
<proteinExistence type="predicted"/>